<accession>A0A8X6F2K4</accession>
<evidence type="ECO:0000256" key="2">
    <source>
        <dbReference type="ARBA" id="ARBA00022884"/>
    </source>
</evidence>
<evidence type="ECO:0000256" key="3">
    <source>
        <dbReference type="ARBA" id="ARBA00023242"/>
    </source>
</evidence>
<reference evidence="5" key="1">
    <citation type="submission" date="2020-07" db="EMBL/GenBank/DDBJ databases">
        <title>Multicomponent nature underlies the extraordinary mechanical properties of spider dragline silk.</title>
        <authorList>
            <person name="Kono N."/>
            <person name="Nakamura H."/>
            <person name="Mori M."/>
            <person name="Yoshida Y."/>
            <person name="Ohtoshi R."/>
            <person name="Malay A.D."/>
            <person name="Moran D.A.P."/>
            <person name="Tomita M."/>
            <person name="Numata K."/>
            <person name="Arakawa K."/>
        </authorList>
    </citation>
    <scope>NUCLEOTIDE SEQUENCE</scope>
</reference>
<protein>
    <submittedName>
        <fullName evidence="5">SPOC domain-containing protein</fullName>
    </submittedName>
</protein>
<evidence type="ECO:0000313" key="5">
    <source>
        <dbReference type="EMBL" id="GFQ67754.1"/>
    </source>
</evidence>
<dbReference type="Gene3D" id="2.40.290.10">
    <property type="match status" value="1"/>
</dbReference>
<gene>
    <name evidence="5" type="primary">AVEN_25011_1</name>
    <name evidence="5" type="ORF">TNCT_283071</name>
</gene>
<keyword evidence="2" id="KW-0694">RNA-binding</keyword>
<sequence>MKTYELKYPHIWSGQFIVKGQRNPVKLNYVGGNVNVAVSALLRRRPIPHIRINRQVTPGYFPTFEENNTCLLTAQPYGRTLREKMDQIKSVKRSFSNYIKGKDSIIGITFLHPTEPGKRPFKAYVITPSEETSRLLARYAPDWYHSICDQLHFLVMISY</sequence>
<keyword evidence="3" id="KW-0539">Nucleus</keyword>
<proteinExistence type="predicted"/>
<dbReference type="SUPFAM" id="SSF100939">
    <property type="entry name" value="SPOC domain-like"/>
    <property type="match status" value="1"/>
</dbReference>
<dbReference type="PROSITE" id="PS50917">
    <property type="entry name" value="SPOC"/>
    <property type="match status" value="1"/>
</dbReference>
<dbReference type="AlphaFoldDB" id="A0A8X6F2K4"/>
<dbReference type="EMBL" id="BMAO01010523">
    <property type="protein sequence ID" value="GFQ67754.1"/>
    <property type="molecule type" value="Genomic_DNA"/>
</dbReference>
<organism evidence="5 6">
    <name type="scientific">Trichonephila clavata</name>
    <name type="common">Joro spider</name>
    <name type="synonym">Nephila clavata</name>
    <dbReference type="NCBI Taxonomy" id="2740835"/>
    <lineage>
        <taxon>Eukaryota</taxon>
        <taxon>Metazoa</taxon>
        <taxon>Ecdysozoa</taxon>
        <taxon>Arthropoda</taxon>
        <taxon>Chelicerata</taxon>
        <taxon>Arachnida</taxon>
        <taxon>Araneae</taxon>
        <taxon>Araneomorphae</taxon>
        <taxon>Entelegynae</taxon>
        <taxon>Araneoidea</taxon>
        <taxon>Nephilidae</taxon>
        <taxon>Trichonephila</taxon>
    </lineage>
</organism>
<keyword evidence="6" id="KW-1185">Reference proteome</keyword>
<comment type="subcellular location">
    <subcellularLocation>
        <location evidence="1">Nucleus</location>
    </subcellularLocation>
</comment>
<evidence type="ECO:0000259" key="4">
    <source>
        <dbReference type="PROSITE" id="PS50917"/>
    </source>
</evidence>
<feature type="domain" description="SPOC" evidence="4">
    <location>
        <begin position="1"/>
        <end position="159"/>
    </location>
</feature>
<comment type="caution">
    <text evidence="5">The sequence shown here is derived from an EMBL/GenBank/DDBJ whole genome shotgun (WGS) entry which is preliminary data.</text>
</comment>
<dbReference type="GO" id="GO:0003723">
    <property type="term" value="F:RNA binding"/>
    <property type="evidence" value="ECO:0007669"/>
    <property type="project" value="UniProtKB-KW"/>
</dbReference>
<name>A0A8X6F2K4_TRICU</name>
<dbReference type="Proteomes" id="UP000887116">
    <property type="component" value="Unassembled WGS sequence"/>
</dbReference>
<dbReference type="OrthoDB" id="6413556at2759"/>
<evidence type="ECO:0000313" key="6">
    <source>
        <dbReference type="Proteomes" id="UP000887116"/>
    </source>
</evidence>
<dbReference type="InterPro" id="IPR016194">
    <property type="entry name" value="SPOC-like_C_dom_sf"/>
</dbReference>
<dbReference type="GO" id="GO:0005634">
    <property type="term" value="C:nucleus"/>
    <property type="evidence" value="ECO:0007669"/>
    <property type="project" value="UniProtKB-SubCell"/>
</dbReference>
<evidence type="ECO:0000256" key="1">
    <source>
        <dbReference type="ARBA" id="ARBA00004123"/>
    </source>
</evidence>
<dbReference type="InterPro" id="IPR010912">
    <property type="entry name" value="SPOC_met"/>
</dbReference>